<dbReference type="PANTHER" id="PTHR43685:SF5">
    <property type="entry name" value="GLYCOSYLTRANSFERASE EPSE-RELATED"/>
    <property type="match status" value="1"/>
</dbReference>
<evidence type="ECO:0000313" key="6">
    <source>
        <dbReference type="Proteomes" id="UP000308167"/>
    </source>
</evidence>
<keyword evidence="2 5" id="KW-0328">Glycosyltransferase</keyword>
<dbReference type="GeneID" id="86155250"/>
<gene>
    <name evidence="5" type="primary">pgaC</name>
    <name evidence="5" type="ORF">SAMEA1410922_00851</name>
</gene>
<dbReference type="EC" id="2.4.1.-" evidence="5"/>
<keyword evidence="6" id="KW-1185">Reference proteome</keyword>
<accession>A0ABY6TJ80</accession>
<protein>
    <submittedName>
        <fullName evidence="5">Glycosyl transferase family protein</fullName>
        <ecNumber evidence="5">2.4.1.-</ecNumber>
    </submittedName>
</protein>
<comment type="similarity">
    <text evidence="1">Belongs to the glycosyltransferase 2 family.</text>
</comment>
<dbReference type="SUPFAM" id="SSF53448">
    <property type="entry name" value="Nucleotide-diphospho-sugar transferases"/>
    <property type="match status" value="1"/>
</dbReference>
<dbReference type="InterPro" id="IPR001173">
    <property type="entry name" value="Glyco_trans_2-like"/>
</dbReference>
<proteinExistence type="inferred from homology"/>
<evidence type="ECO:0000313" key="5">
    <source>
        <dbReference type="EMBL" id="VTU07299.1"/>
    </source>
</evidence>
<dbReference type="EMBL" id="CABFKI010000004">
    <property type="protein sequence ID" value="VTU07299.1"/>
    <property type="molecule type" value="Genomic_DNA"/>
</dbReference>
<reference evidence="5 6" key="1">
    <citation type="submission" date="2019-05" db="EMBL/GenBank/DDBJ databases">
        <authorList>
            <consortium name="Pathogen Informatics"/>
        </authorList>
    </citation>
    <scope>NUCLEOTIDE SEQUENCE [LARGE SCALE GENOMIC DNA]</scope>
    <source>
        <strain evidence="5 6">NM319</strain>
    </source>
</reference>
<dbReference type="Proteomes" id="UP000308167">
    <property type="component" value="Unassembled WGS sequence"/>
</dbReference>
<keyword evidence="3 5" id="KW-0808">Transferase</keyword>
<dbReference type="PANTHER" id="PTHR43685">
    <property type="entry name" value="GLYCOSYLTRANSFERASE"/>
    <property type="match status" value="1"/>
</dbReference>
<dbReference type="RefSeq" id="WP_135709685.1">
    <property type="nucleotide sequence ID" value="NZ_CABFKI010000004.1"/>
</dbReference>
<evidence type="ECO:0000259" key="4">
    <source>
        <dbReference type="Pfam" id="PF00535"/>
    </source>
</evidence>
<evidence type="ECO:0000256" key="1">
    <source>
        <dbReference type="ARBA" id="ARBA00006739"/>
    </source>
</evidence>
<evidence type="ECO:0000256" key="2">
    <source>
        <dbReference type="ARBA" id="ARBA00022676"/>
    </source>
</evidence>
<feature type="domain" description="Glycosyltransferase 2-like" evidence="4">
    <location>
        <begin position="4"/>
        <end position="165"/>
    </location>
</feature>
<dbReference type="Gene3D" id="3.90.550.10">
    <property type="entry name" value="Spore Coat Polysaccharide Biosynthesis Protein SpsA, Chain A"/>
    <property type="match status" value="1"/>
</dbReference>
<name>A0ABY6TJ80_9PAST</name>
<dbReference type="Pfam" id="PF00535">
    <property type="entry name" value="Glycos_transf_2"/>
    <property type="match status" value="1"/>
</dbReference>
<dbReference type="InterPro" id="IPR029044">
    <property type="entry name" value="Nucleotide-diphossugar_trans"/>
</dbReference>
<comment type="caution">
    <text evidence="5">The sequence shown here is derived from an EMBL/GenBank/DDBJ whole genome shotgun (WGS) entry which is preliminary data.</text>
</comment>
<dbReference type="GO" id="GO:0016757">
    <property type="term" value="F:glycosyltransferase activity"/>
    <property type="evidence" value="ECO:0007669"/>
    <property type="project" value="UniProtKB-KW"/>
</dbReference>
<evidence type="ECO:0000256" key="3">
    <source>
        <dbReference type="ARBA" id="ARBA00022679"/>
    </source>
</evidence>
<dbReference type="InterPro" id="IPR050834">
    <property type="entry name" value="Glycosyltransf_2"/>
</dbReference>
<organism evidence="5 6">
    <name type="scientific">Actinobacillus porcinus</name>
    <dbReference type="NCBI Taxonomy" id="51048"/>
    <lineage>
        <taxon>Bacteria</taxon>
        <taxon>Pseudomonadati</taxon>
        <taxon>Pseudomonadota</taxon>
        <taxon>Gammaproteobacteria</taxon>
        <taxon>Pasteurellales</taxon>
        <taxon>Pasteurellaceae</taxon>
        <taxon>Actinobacillus</taxon>
    </lineage>
</organism>
<sequence>MKFSVLMSLYIKENPEFLRASLQSLVDQTVQADEIVLVLDGAITAELAAVIDEFQTKLPIKRVPLPQNVGLGKALNEGIKAARNEWLFRMDTDDICLPERFAKQVAYIEQHPDVVMFSTQIAEFDADPSVITAERHVPTDYEEIVKFNQMRSPFNHMTVAYRKSLLEEVGYYQHHLFLEDYNLWNRIIATGKKVGNLPEVLLLARTAGNAMFSRRRGWTYAKSEWKLYRLKQQLKIQSAVSGFVTFLARTLPRLMPVSVVKLLYKLMRK</sequence>